<dbReference type="KEGG" id="taz:TREAZ_1170"/>
<protein>
    <submittedName>
        <fullName evidence="1">Uncharacterized protein</fullName>
    </submittedName>
</protein>
<dbReference type="Proteomes" id="UP000009222">
    <property type="component" value="Chromosome"/>
</dbReference>
<dbReference type="AlphaFoldDB" id="F5Y726"/>
<dbReference type="EMBL" id="CP001841">
    <property type="protein sequence ID" value="AEF80415.1"/>
    <property type="molecule type" value="Genomic_DNA"/>
</dbReference>
<proteinExistence type="predicted"/>
<organism evidence="1 2">
    <name type="scientific">Leadbettera azotonutricia (strain ATCC BAA-888 / DSM 13862 / ZAS-9)</name>
    <name type="common">Treponema azotonutricium</name>
    <dbReference type="NCBI Taxonomy" id="545695"/>
    <lineage>
        <taxon>Bacteria</taxon>
        <taxon>Pseudomonadati</taxon>
        <taxon>Spirochaetota</taxon>
        <taxon>Spirochaetia</taxon>
        <taxon>Spirochaetales</taxon>
        <taxon>Breznakiellaceae</taxon>
        <taxon>Leadbettera</taxon>
    </lineage>
</organism>
<dbReference type="HOGENOM" id="CLU_1045611_0_0_12"/>
<evidence type="ECO:0000313" key="1">
    <source>
        <dbReference type="EMBL" id="AEF80415.1"/>
    </source>
</evidence>
<gene>
    <name evidence="1" type="ordered locus">TREAZ_1170</name>
</gene>
<sequence>MKMKKPFGNCLKRNLILRFYREGIRWRLPVLICCAILLASCANGTNPDAGLGDDDSVPLLNASIAAVPYAENGPDLGQLQGWQWAKEGTDFKWIFKNDGTIWVIHCCGELYKNQFSYLISGNVLITYGTETEKADELIVSTFTMASDSTSFTRTDGLGFVRGNAETADTGNFPSLVLKNDFIGKWLMNDGSIYLFSNAGELTITSPSGTEESCAYFIRDNQLLTLGPLSDGTKVPLRQYRFQRGSGKITLRNAADSGKFILTPFVE</sequence>
<dbReference type="STRING" id="545695.TREAZ_1170"/>
<reference evidence="1 2" key="2">
    <citation type="journal article" date="2011" name="ISME J.">
        <title>RNA-seq reveals cooperative metabolic interactions between two termite-gut spirochete species in co-culture.</title>
        <authorList>
            <person name="Rosenthal A.Z."/>
            <person name="Matson E.G."/>
            <person name="Eldar A."/>
            <person name="Leadbetter J.R."/>
        </authorList>
    </citation>
    <scope>NUCLEOTIDE SEQUENCE [LARGE SCALE GENOMIC DNA]</scope>
    <source>
        <strain evidence="2">ATCC BAA-888 / DSM 13862 / ZAS-9</strain>
    </source>
</reference>
<dbReference type="InParanoid" id="F5Y726"/>
<evidence type="ECO:0000313" key="2">
    <source>
        <dbReference type="Proteomes" id="UP000009222"/>
    </source>
</evidence>
<reference evidence="2" key="1">
    <citation type="submission" date="2009-12" db="EMBL/GenBank/DDBJ databases">
        <title>Complete sequence of Treponema azotonutricium strain ZAS-9.</title>
        <authorList>
            <person name="Tetu S.G."/>
            <person name="Matson E."/>
            <person name="Ren Q."/>
            <person name="Seshadri R."/>
            <person name="Elbourne L."/>
            <person name="Hassan K.A."/>
            <person name="Durkin A."/>
            <person name="Radune D."/>
            <person name="Mohamoud Y."/>
            <person name="Shay R."/>
            <person name="Jin S."/>
            <person name="Zhang X."/>
            <person name="Lucey K."/>
            <person name="Ballor N.R."/>
            <person name="Ottesen E."/>
            <person name="Rosenthal R."/>
            <person name="Allen A."/>
            <person name="Leadbetter J.R."/>
            <person name="Paulsen I.T."/>
        </authorList>
    </citation>
    <scope>NUCLEOTIDE SEQUENCE [LARGE SCALE GENOMIC DNA]</scope>
    <source>
        <strain evidence="2">ATCC BAA-888 / DSM 13862 / ZAS-9</strain>
    </source>
</reference>
<keyword evidence="2" id="KW-1185">Reference proteome</keyword>
<accession>F5Y726</accession>
<name>F5Y726_LEAAZ</name>